<dbReference type="AlphaFoldDB" id="A0A8C5FE63"/>
<dbReference type="GeneTree" id="ENSGT01060000248849"/>
<reference evidence="3" key="1">
    <citation type="submission" date="2025-08" db="UniProtKB">
        <authorList>
            <consortium name="Ensembl"/>
        </authorList>
    </citation>
    <scope>IDENTIFICATION</scope>
</reference>
<accession>A0A8C5FE63</accession>
<dbReference type="PANTHER" id="PTHR12243:SF60">
    <property type="entry name" value="SI:CH211-15D5.12-RELATED"/>
    <property type="match status" value="1"/>
</dbReference>
<sequence>MTEKLIISVSAFPEIFNTTLASKDRTVKAKAWLKVSKEVGLTGKERRRQEAGKRSGTAAGPLKTWKYSAVLSFLGPFVTPRETSSNMVLGVEVDGIAEYPVEDHGSEAAAGTANDLGASLSEDEHFFKGIIPSLQRLPPHAKEHIQFQIYKLLHDCCVVFTD</sequence>
<dbReference type="PANTHER" id="PTHR12243">
    <property type="entry name" value="MADF DOMAIN TRANSCRIPTION FACTOR"/>
    <property type="match status" value="1"/>
</dbReference>
<dbReference type="InterPro" id="IPR004210">
    <property type="entry name" value="BESS_motif"/>
</dbReference>
<keyword evidence="4" id="KW-1185">Reference proteome</keyword>
<protein>
    <recommendedName>
        <fullName evidence="2">BESS domain-containing protein</fullName>
    </recommendedName>
</protein>
<comment type="subcellular location">
    <subcellularLocation>
        <location evidence="1">Nucleus</location>
    </subcellularLocation>
</comment>
<evidence type="ECO:0000256" key="1">
    <source>
        <dbReference type="PROSITE-ProRule" id="PRU00371"/>
    </source>
</evidence>
<evidence type="ECO:0000313" key="4">
    <source>
        <dbReference type="Proteomes" id="UP000694546"/>
    </source>
</evidence>
<feature type="domain" description="BESS" evidence="2">
    <location>
        <begin position="120"/>
        <end position="159"/>
    </location>
</feature>
<dbReference type="GO" id="GO:0003677">
    <property type="term" value="F:DNA binding"/>
    <property type="evidence" value="ECO:0007669"/>
    <property type="project" value="InterPro"/>
</dbReference>
<dbReference type="Pfam" id="PF02944">
    <property type="entry name" value="BESS"/>
    <property type="match status" value="1"/>
</dbReference>
<dbReference type="GO" id="GO:0005667">
    <property type="term" value="C:transcription regulator complex"/>
    <property type="evidence" value="ECO:0007669"/>
    <property type="project" value="TreeGrafter"/>
</dbReference>
<dbReference type="PROSITE" id="PS51031">
    <property type="entry name" value="BESS"/>
    <property type="match status" value="1"/>
</dbReference>
<organism evidence="3 4">
    <name type="scientific">Gadus morhua</name>
    <name type="common">Atlantic cod</name>
    <dbReference type="NCBI Taxonomy" id="8049"/>
    <lineage>
        <taxon>Eukaryota</taxon>
        <taxon>Metazoa</taxon>
        <taxon>Chordata</taxon>
        <taxon>Craniata</taxon>
        <taxon>Vertebrata</taxon>
        <taxon>Euteleostomi</taxon>
        <taxon>Actinopterygii</taxon>
        <taxon>Neopterygii</taxon>
        <taxon>Teleostei</taxon>
        <taxon>Neoteleostei</taxon>
        <taxon>Acanthomorphata</taxon>
        <taxon>Zeiogadaria</taxon>
        <taxon>Gadariae</taxon>
        <taxon>Gadiformes</taxon>
        <taxon>Gadoidei</taxon>
        <taxon>Gadidae</taxon>
        <taxon>Gadus</taxon>
    </lineage>
</organism>
<dbReference type="GO" id="GO:0005634">
    <property type="term" value="C:nucleus"/>
    <property type="evidence" value="ECO:0007669"/>
    <property type="project" value="UniProtKB-SubCell"/>
</dbReference>
<dbReference type="GO" id="GO:0006357">
    <property type="term" value="P:regulation of transcription by RNA polymerase II"/>
    <property type="evidence" value="ECO:0007669"/>
    <property type="project" value="TreeGrafter"/>
</dbReference>
<evidence type="ECO:0000259" key="2">
    <source>
        <dbReference type="PROSITE" id="PS51031"/>
    </source>
</evidence>
<evidence type="ECO:0000313" key="3">
    <source>
        <dbReference type="Ensembl" id="ENSGMOP00000030055.1"/>
    </source>
</evidence>
<reference evidence="3" key="2">
    <citation type="submission" date="2025-09" db="UniProtKB">
        <authorList>
            <consortium name="Ensembl"/>
        </authorList>
    </citation>
    <scope>IDENTIFICATION</scope>
</reference>
<name>A0A8C5FE63_GADMO</name>
<dbReference type="Proteomes" id="UP000694546">
    <property type="component" value="Chromosome 16"/>
</dbReference>
<dbReference type="InterPro" id="IPR039353">
    <property type="entry name" value="TF_Adf1"/>
</dbReference>
<dbReference type="Ensembl" id="ENSGMOT00000076802.1">
    <property type="protein sequence ID" value="ENSGMOP00000030055.1"/>
    <property type="gene ID" value="ENSGMOG00000029712.1"/>
</dbReference>
<proteinExistence type="predicted"/>
<keyword evidence="1" id="KW-0539">Nucleus</keyword>